<dbReference type="PANTHER" id="PTHR43214:SF42">
    <property type="entry name" value="TRANSCRIPTIONAL REGULATORY PROTEIN DESR"/>
    <property type="match status" value="1"/>
</dbReference>
<dbReference type="STRING" id="1962155.B1813_20945"/>
<evidence type="ECO:0000313" key="6">
    <source>
        <dbReference type="Proteomes" id="UP000192591"/>
    </source>
</evidence>
<dbReference type="SUPFAM" id="SSF46894">
    <property type="entry name" value="C-terminal effector domain of the bipartite response regulators"/>
    <property type="match status" value="1"/>
</dbReference>
<dbReference type="GO" id="GO:0003677">
    <property type="term" value="F:DNA binding"/>
    <property type="evidence" value="ECO:0007669"/>
    <property type="project" value="UniProtKB-KW"/>
</dbReference>
<dbReference type="EMBL" id="MWIH01000009">
    <property type="protein sequence ID" value="OQO89412.1"/>
    <property type="molecule type" value="Genomic_DNA"/>
</dbReference>
<sequence>MIELIRIVLADDEDLIRGALATLLDLEDDIEVVGQAGDGAKAVALVRGTRPDLAVFDLEMPGTDGLEAASLVHTEFAVPVVIVTRHARPGVLKRALAAGVRGFVPKTTAASRLAEILRDVHSGRRYVDPEIAASALTATACPLTERELELLRHAHTGATVGAIADRVHLAPGTVRNYLSSAMTKLGVSTRYEAARRAWEEGWI</sequence>
<keyword evidence="6" id="KW-1185">Reference proteome</keyword>
<dbReference type="AlphaFoldDB" id="A0A1V8ZX17"/>
<keyword evidence="1 5" id="KW-0238">DNA-binding</keyword>
<dbReference type="Pfam" id="PF00196">
    <property type="entry name" value="GerE"/>
    <property type="match status" value="1"/>
</dbReference>
<dbReference type="Gene3D" id="1.10.10.10">
    <property type="entry name" value="Winged helix-like DNA-binding domain superfamily/Winged helix DNA-binding domain"/>
    <property type="match status" value="1"/>
</dbReference>
<keyword evidence="2" id="KW-0597">Phosphoprotein</keyword>
<proteinExistence type="predicted"/>
<evidence type="ECO:0000313" key="5">
    <source>
        <dbReference type="EMBL" id="OQO89412.1"/>
    </source>
</evidence>
<dbReference type="PANTHER" id="PTHR43214">
    <property type="entry name" value="TWO-COMPONENT RESPONSE REGULATOR"/>
    <property type="match status" value="1"/>
</dbReference>
<dbReference type="InterPro" id="IPR036388">
    <property type="entry name" value="WH-like_DNA-bd_sf"/>
</dbReference>
<feature type="domain" description="HTH luxR-type" evidence="3">
    <location>
        <begin position="136"/>
        <end position="201"/>
    </location>
</feature>
<dbReference type="PROSITE" id="PS50110">
    <property type="entry name" value="RESPONSE_REGULATORY"/>
    <property type="match status" value="1"/>
</dbReference>
<accession>A0A1V8ZX17</accession>
<dbReference type="InterPro" id="IPR000792">
    <property type="entry name" value="Tscrpt_reg_LuxR_C"/>
</dbReference>
<protein>
    <submittedName>
        <fullName evidence="5">DNA-binding response regulator</fullName>
    </submittedName>
</protein>
<feature type="domain" description="Response regulatory" evidence="4">
    <location>
        <begin position="6"/>
        <end position="121"/>
    </location>
</feature>
<dbReference type="SMART" id="SM00421">
    <property type="entry name" value="HTH_LUXR"/>
    <property type="match status" value="1"/>
</dbReference>
<dbReference type="Pfam" id="PF00072">
    <property type="entry name" value="Response_reg"/>
    <property type="match status" value="1"/>
</dbReference>
<comment type="caution">
    <text evidence="5">The sequence shown here is derived from an EMBL/GenBank/DDBJ whole genome shotgun (WGS) entry which is preliminary data.</text>
</comment>
<dbReference type="PROSITE" id="PS50043">
    <property type="entry name" value="HTH_LUXR_2"/>
    <property type="match status" value="1"/>
</dbReference>
<dbReference type="SUPFAM" id="SSF52172">
    <property type="entry name" value="CheY-like"/>
    <property type="match status" value="1"/>
</dbReference>
<reference evidence="5 6" key="1">
    <citation type="submission" date="2017-02" db="EMBL/GenBank/DDBJ databases">
        <title>Draft genome of Saccharomonospora sp. 154.</title>
        <authorList>
            <person name="Alonso-Carmona G.S."/>
            <person name="De La Haba R."/>
            <person name="Vera-Gargallo B."/>
            <person name="Sandoval-Trujillo A.H."/>
            <person name="Ramirez-Duran N."/>
            <person name="Ventosa A."/>
        </authorList>
    </citation>
    <scope>NUCLEOTIDE SEQUENCE [LARGE SCALE GENOMIC DNA]</scope>
    <source>
        <strain evidence="5 6">LRS4.154</strain>
    </source>
</reference>
<evidence type="ECO:0000259" key="4">
    <source>
        <dbReference type="PROSITE" id="PS50110"/>
    </source>
</evidence>
<dbReference type="InterPro" id="IPR001789">
    <property type="entry name" value="Sig_transdc_resp-reg_receiver"/>
</dbReference>
<dbReference type="GO" id="GO:0000160">
    <property type="term" value="P:phosphorelay signal transduction system"/>
    <property type="evidence" value="ECO:0007669"/>
    <property type="project" value="InterPro"/>
</dbReference>
<gene>
    <name evidence="5" type="ORF">B1813_20945</name>
</gene>
<dbReference type="InterPro" id="IPR016032">
    <property type="entry name" value="Sig_transdc_resp-reg_C-effctor"/>
</dbReference>
<evidence type="ECO:0000256" key="1">
    <source>
        <dbReference type="ARBA" id="ARBA00023125"/>
    </source>
</evidence>
<name>A0A1V8ZX17_SACPI</name>
<feature type="modified residue" description="4-aspartylphosphate" evidence="2">
    <location>
        <position position="57"/>
    </location>
</feature>
<organism evidence="5 6">
    <name type="scientific">Saccharomonospora piscinae</name>
    <dbReference type="NCBI Taxonomy" id="687388"/>
    <lineage>
        <taxon>Bacteria</taxon>
        <taxon>Bacillati</taxon>
        <taxon>Actinomycetota</taxon>
        <taxon>Actinomycetes</taxon>
        <taxon>Pseudonocardiales</taxon>
        <taxon>Pseudonocardiaceae</taxon>
        <taxon>Saccharomonospora</taxon>
    </lineage>
</organism>
<dbReference type="InterPro" id="IPR011006">
    <property type="entry name" value="CheY-like_superfamily"/>
</dbReference>
<dbReference type="PRINTS" id="PR00038">
    <property type="entry name" value="HTHLUXR"/>
</dbReference>
<dbReference type="SMART" id="SM00448">
    <property type="entry name" value="REC"/>
    <property type="match status" value="1"/>
</dbReference>
<dbReference type="Gene3D" id="3.40.50.2300">
    <property type="match status" value="1"/>
</dbReference>
<dbReference type="Proteomes" id="UP000192591">
    <property type="component" value="Unassembled WGS sequence"/>
</dbReference>
<dbReference type="InterPro" id="IPR039420">
    <property type="entry name" value="WalR-like"/>
</dbReference>
<dbReference type="RefSeq" id="WP_081194851.1">
    <property type="nucleotide sequence ID" value="NZ_MWIH01000009.1"/>
</dbReference>
<evidence type="ECO:0000259" key="3">
    <source>
        <dbReference type="PROSITE" id="PS50043"/>
    </source>
</evidence>
<evidence type="ECO:0000256" key="2">
    <source>
        <dbReference type="PROSITE-ProRule" id="PRU00169"/>
    </source>
</evidence>
<dbReference type="GO" id="GO:0006355">
    <property type="term" value="P:regulation of DNA-templated transcription"/>
    <property type="evidence" value="ECO:0007669"/>
    <property type="project" value="InterPro"/>
</dbReference>
<dbReference type="CDD" id="cd06170">
    <property type="entry name" value="LuxR_C_like"/>
    <property type="match status" value="1"/>
</dbReference>
<dbReference type="PROSITE" id="PS00622">
    <property type="entry name" value="HTH_LUXR_1"/>
    <property type="match status" value="1"/>
</dbReference>